<dbReference type="EMBL" id="CP011451">
    <property type="protein sequence ID" value="AKH38437.1"/>
    <property type="molecule type" value="Genomic_DNA"/>
</dbReference>
<name>A0A0F7KHT5_9PROT</name>
<protein>
    <recommendedName>
        <fullName evidence="3">Cytochrome C</fullName>
    </recommendedName>
</protein>
<dbReference type="OrthoDB" id="1150802at2"/>
<reference evidence="2" key="1">
    <citation type="submission" date="2015-05" db="EMBL/GenBank/DDBJ databases">
        <title>Draft genome of Nitrosomonas communis strain Nm2.</title>
        <authorList>
            <person name="Kozlowski J.A."/>
            <person name="Kits K.D."/>
            <person name="Stein L.Y."/>
        </authorList>
    </citation>
    <scope>NUCLEOTIDE SEQUENCE [LARGE SCALE GENOMIC DNA]</scope>
    <source>
        <strain evidence="2">Nm2</strain>
    </source>
</reference>
<sequence>MKKIAVALWVVTVSAFVFYSVRGNLSISADEHYAIQLDAEEKDFVLAEMKSLLLSINGILKGLHEDDMIAISKAAKSADMGMAVNASPLLMVKLPLEFKMLGMGLHKDFDKLSADTQAGINKDQIIHRLSELTSKYVSCHQVYRLSTDLKD</sequence>
<dbReference type="Proteomes" id="UP000034156">
    <property type="component" value="Chromosome"/>
</dbReference>
<dbReference type="AlphaFoldDB" id="A0A0F7KHT5"/>
<accession>A0A0F7KHT5</accession>
<gene>
    <name evidence="1" type="ORF">AAW31_12520</name>
</gene>
<evidence type="ECO:0000313" key="2">
    <source>
        <dbReference type="Proteomes" id="UP000034156"/>
    </source>
</evidence>
<proteinExistence type="predicted"/>
<keyword evidence="2" id="KW-1185">Reference proteome</keyword>
<dbReference type="RefSeq" id="WP_046850480.1">
    <property type="nucleotide sequence ID" value="NZ_CP011451.1"/>
</dbReference>
<organism evidence="1 2">
    <name type="scientific">Nitrosomonas communis</name>
    <dbReference type="NCBI Taxonomy" id="44574"/>
    <lineage>
        <taxon>Bacteria</taxon>
        <taxon>Pseudomonadati</taxon>
        <taxon>Pseudomonadota</taxon>
        <taxon>Betaproteobacteria</taxon>
        <taxon>Nitrosomonadales</taxon>
        <taxon>Nitrosomonadaceae</taxon>
        <taxon>Nitrosomonas</taxon>
    </lineage>
</organism>
<evidence type="ECO:0008006" key="3">
    <source>
        <dbReference type="Google" id="ProtNLM"/>
    </source>
</evidence>
<dbReference type="PATRIC" id="fig|44574.3.peg.3037"/>
<reference evidence="1 2" key="2">
    <citation type="journal article" date="2016" name="Genome Announc.">
        <title>Genome Sequence of Nitrosomonas communis Strain Nm2, a Mesophilic Ammonia-Oxidizing Bacterium Isolated from Mediterranean Soil.</title>
        <authorList>
            <person name="Kozlowski J.A."/>
            <person name="Kits K.D."/>
            <person name="Stein L.Y."/>
        </authorList>
    </citation>
    <scope>NUCLEOTIDE SEQUENCE [LARGE SCALE GENOMIC DNA]</scope>
    <source>
        <strain evidence="1 2">Nm2</strain>
    </source>
</reference>
<evidence type="ECO:0000313" key="1">
    <source>
        <dbReference type="EMBL" id="AKH38437.1"/>
    </source>
</evidence>
<dbReference type="KEGG" id="nco:AAW31_12520"/>